<dbReference type="RefSeq" id="WP_008702264.1">
    <property type="nucleotide sequence ID" value="NZ_AKBT01000001.1"/>
</dbReference>
<evidence type="ECO:0000256" key="1">
    <source>
        <dbReference type="SAM" id="Phobius"/>
    </source>
</evidence>
<name>A0A140PS70_9FUSO</name>
<dbReference type="KEGG" id="fne:FSDG_01882"/>
<keyword evidence="1" id="KW-0812">Transmembrane</keyword>
<dbReference type="Proteomes" id="UP000002799">
    <property type="component" value="Chromosome"/>
</dbReference>
<dbReference type="AlphaFoldDB" id="A0A140PS70"/>
<dbReference type="HOGENOM" id="CLU_2665812_0_0_0"/>
<gene>
    <name evidence="2" type="ORF">FSDG_01882</name>
</gene>
<keyword evidence="1" id="KW-1133">Transmembrane helix</keyword>
<accession>A0A140PS70</accession>
<feature type="transmembrane region" description="Helical" evidence="1">
    <location>
        <begin position="40"/>
        <end position="61"/>
    </location>
</feature>
<evidence type="ECO:0000313" key="3">
    <source>
        <dbReference type="Proteomes" id="UP000002799"/>
    </source>
</evidence>
<protein>
    <submittedName>
        <fullName evidence="2">Uncharacterized protein</fullName>
    </submittedName>
</protein>
<dbReference type="GeneID" id="79810736"/>
<proteinExistence type="predicted"/>
<sequence length="75" mass="8649">MKKFFKILIVILLIPIIFVIILKSYYLIIPGREIGSKGDWVSFAGGYIGSIIGLWGIRWQVDNEKKNKKRIIKVV</sequence>
<feature type="transmembrane region" description="Helical" evidence="1">
    <location>
        <begin position="7"/>
        <end position="28"/>
    </location>
</feature>
<evidence type="ECO:0000313" key="2">
    <source>
        <dbReference type="EMBL" id="EEO43323.1"/>
    </source>
</evidence>
<reference evidence="2 3" key="1">
    <citation type="submission" date="2013-11" db="EMBL/GenBank/DDBJ databases">
        <title>The Genome Sequence of Fusobacterium sp. 7_1.</title>
        <authorList>
            <consortium name="The Broad Institute Genome Sequencing Platform"/>
            <person name="Earl A."/>
            <person name="Ward D."/>
            <person name="Feldgarden M."/>
            <person name="Gevers D."/>
            <person name="Strauss J."/>
            <person name="Ambrose C.E."/>
            <person name="Allen-Vercoe E."/>
            <person name="Walker B."/>
            <person name="Young S.K."/>
            <person name="Zeng Q."/>
            <person name="Gargeya S."/>
            <person name="Fitzgerald M."/>
            <person name="Haas B."/>
            <person name="Abouelleil A."/>
            <person name="Alvarado L."/>
            <person name="Arachchi H.M."/>
            <person name="Berlin A.M."/>
            <person name="Chapman S.B."/>
            <person name="Goldberg J."/>
            <person name="Griggs A."/>
            <person name="Gujja S."/>
            <person name="Hansen M."/>
            <person name="Howarth C."/>
            <person name="Imamovic A."/>
            <person name="Larimer J."/>
            <person name="McCowen C."/>
            <person name="Montmayeur A."/>
            <person name="Murphy C."/>
            <person name="Neiman D."/>
            <person name="Pearson M."/>
            <person name="Priest M."/>
            <person name="Roberts A."/>
            <person name="Saif S."/>
            <person name="Shea T."/>
            <person name="Sisk P."/>
            <person name="Sykes S."/>
            <person name="Wortman J."/>
            <person name="Nusbaum C."/>
            <person name="Birren B."/>
        </authorList>
    </citation>
    <scope>NUCLEOTIDE SEQUENCE [LARGE SCALE GENOMIC DNA]</scope>
    <source>
        <strain evidence="2 3">7_1</strain>
    </source>
</reference>
<keyword evidence="1" id="KW-0472">Membrane</keyword>
<organism evidence="2">
    <name type="scientific">Fusobacterium animalis 7_1</name>
    <dbReference type="NCBI Taxonomy" id="457405"/>
    <lineage>
        <taxon>Bacteria</taxon>
        <taxon>Fusobacteriati</taxon>
        <taxon>Fusobacteriota</taxon>
        <taxon>Fusobacteriia</taxon>
        <taxon>Fusobacteriales</taxon>
        <taxon>Fusobacteriaceae</taxon>
        <taxon>Fusobacterium</taxon>
    </lineage>
</organism>
<dbReference type="EMBL" id="CP007062">
    <property type="protein sequence ID" value="EEO43323.1"/>
    <property type="molecule type" value="Genomic_DNA"/>
</dbReference>